<dbReference type="PANTHER" id="PTHR16222:SF17">
    <property type="entry name" value="SELENOPROTEIN J"/>
    <property type="match status" value="1"/>
</dbReference>
<dbReference type="InterPro" id="IPR005502">
    <property type="entry name" value="Ribosyl_crysJ1"/>
</dbReference>
<proteinExistence type="predicted"/>
<evidence type="ECO:0000313" key="2">
    <source>
        <dbReference type="Proteomes" id="UP000674318"/>
    </source>
</evidence>
<dbReference type="KEGG" id="phet:94289765"/>
<reference evidence="1 2" key="1">
    <citation type="submission" date="2021-02" db="EMBL/GenBank/DDBJ databases">
        <title>Porcisia hertigi Genome sequencing and assembly.</title>
        <authorList>
            <person name="Almutairi H."/>
            <person name="Gatherer D."/>
        </authorList>
    </citation>
    <scope>NUCLEOTIDE SEQUENCE [LARGE SCALE GENOMIC DNA]</scope>
    <source>
        <strain evidence="1 2">C119</strain>
    </source>
</reference>
<keyword evidence="2" id="KW-1185">Reference proteome</keyword>
<sequence length="421" mass="45368">MVATLCHTPSPVVDNFYQNSFKQLSMVQQKQVGLLVGVSVADAAARSLNGYSKEQVKSYLDSKCEETRLTAGVTTTTERAESSLLAFARVRPLETTLYNAPKQSNEGGSGAVSLPLSSSSPSASFLVHSFTYHLYFEMLRAMSSARGEFSVNYVRERLVNAAAAPEVQQTFAAEHASLLHTLCTLLPTPAIYPYASDSALRSYLDPFTKFLTESPVPHERTAVDGDRGCEEDDLSAAEDVDAERAAVRDYTFSVLGVVLRHLQSNPDATRNAAFMAVPGTAAVFPTDTQLFVPLSSATSAKTGVEPRVTQPDLSTSPTSMSPLAVASSRWLPQRSAAVDTATVREALSIARPRVTFAQGVVQAIQLGGPTCQRAMLVGALLGAKLGVRHIPMEWLSATPDHRPVSTMALEVAQWSWNPPHH</sequence>
<accession>A0A836IR19</accession>
<dbReference type="PANTHER" id="PTHR16222">
    <property type="entry name" value="ADP-RIBOSYLGLYCOHYDROLASE"/>
    <property type="match status" value="1"/>
</dbReference>
<dbReference type="SUPFAM" id="SSF101478">
    <property type="entry name" value="ADP-ribosylglycohydrolase"/>
    <property type="match status" value="1"/>
</dbReference>
<name>A0A836IR19_9TRYP</name>
<evidence type="ECO:0000313" key="1">
    <source>
        <dbReference type="EMBL" id="KAG5500593.1"/>
    </source>
</evidence>
<protein>
    <recommendedName>
        <fullName evidence="3">ADP-ribosylglycohydrolase</fullName>
    </recommendedName>
</protein>
<evidence type="ECO:0008006" key="3">
    <source>
        <dbReference type="Google" id="ProtNLM"/>
    </source>
</evidence>
<dbReference type="OrthoDB" id="410104at2759"/>
<dbReference type="Proteomes" id="UP000674318">
    <property type="component" value="Chromosome 28"/>
</dbReference>
<organism evidence="1 2">
    <name type="scientific">Porcisia hertigi</name>
    <dbReference type="NCBI Taxonomy" id="2761500"/>
    <lineage>
        <taxon>Eukaryota</taxon>
        <taxon>Discoba</taxon>
        <taxon>Euglenozoa</taxon>
        <taxon>Kinetoplastea</taxon>
        <taxon>Metakinetoplastina</taxon>
        <taxon>Trypanosomatida</taxon>
        <taxon>Trypanosomatidae</taxon>
        <taxon>Leishmaniinae</taxon>
        <taxon>Porcisia</taxon>
    </lineage>
</organism>
<dbReference type="InterPro" id="IPR036705">
    <property type="entry name" value="Ribosyl_crysJ1_sf"/>
</dbReference>
<dbReference type="InterPro" id="IPR050792">
    <property type="entry name" value="ADP-ribosylglycohydrolase"/>
</dbReference>
<dbReference type="GeneID" id="94289765"/>
<dbReference type="Pfam" id="PF03747">
    <property type="entry name" value="ADP_ribosyl_GH"/>
    <property type="match status" value="1"/>
</dbReference>
<dbReference type="AlphaFoldDB" id="A0A836IR19"/>
<comment type="caution">
    <text evidence="1">The sequence shown here is derived from an EMBL/GenBank/DDBJ whole genome shotgun (WGS) entry which is preliminary data.</text>
</comment>
<dbReference type="EMBL" id="JAFJZO010000028">
    <property type="protein sequence ID" value="KAG5500593.1"/>
    <property type="molecule type" value="Genomic_DNA"/>
</dbReference>
<gene>
    <name evidence="1" type="ORF">JKF63_03688</name>
</gene>
<dbReference type="RefSeq" id="XP_067755927.1">
    <property type="nucleotide sequence ID" value="XM_067899688.1"/>
</dbReference>
<dbReference type="Gene3D" id="1.10.4080.10">
    <property type="entry name" value="ADP-ribosylation/Crystallin J1"/>
    <property type="match status" value="1"/>
</dbReference>